<proteinExistence type="predicted"/>
<reference evidence="2 3" key="1">
    <citation type="submission" date="2024-02" db="EMBL/GenBank/DDBJ databases">
        <title>Identification of pathogenicity and growth-promoting functions of Pseudomonas putida variants.</title>
        <authorList>
            <person name="Sun J."/>
        </authorList>
    </citation>
    <scope>NUCLEOTIDE SEQUENCE [LARGE SCALE GENOMIC DNA]</scope>
    <source>
        <strain evidence="2 3">A04</strain>
    </source>
</reference>
<keyword evidence="1" id="KW-0472">Membrane</keyword>
<organism evidence="2 3">
    <name type="scientific">Pseudomonas kermanshahensis</name>
    <dbReference type="NCBI Taxonomy" id="2745482"/>
    <lineage>
        <taxon>Bacteria</taxon>
        <taxon>Pseudomonadati</taxon>
        <taxon>Pseudomonadota</taxon>
        <taxon>Gammaproteobacteria</taxon>
        <taxon>Pseudomonadales</taxon>
        <taxon>Pseudomonadaceae</taxon>
        <taxon>Pseudomonas</taxon>
    </lineage>
</organism>
<keyword evidence="3" id="KW-1185">Reference proteome</keyword>
<evidence type="ECO:0000256" key="1">
    <source>
        <dbReference type="SAM" id="Phobius"/>
    </source>
</evidence>
<accession>A0ABU8R3Y2</accession>
<keyword evidence="1" id="KW-1133">Transmembrane helix</keyword>
<dbReference type="RefSeq" id="WP_339549076.1">
    <property type="nucleotide sequence ID" value="NZ_JBBHLD010000005.1"/>
</dbReference>
<protein>
    <submittedName>
        <fullName evidence="2">Uncharacterized protein</fullName>
    </submittedName>
</protein>
<feature type="transmembrane region" description="Helical" evidence="1">
    <location>
        <begin position="99"/>
        <end position="118"/>
    </location>
</feature>
<sequence length="153" mass="16849">MSYSRFTLDQYNTIRIVLSNEHKSPFSVKKALINQSIAEILHSSRCHGSIASGTRPSVLFWQMPVASRSTRWRSGLSLLHHLPASHHLPYLKNLTHTELFSLLGLIVIVVFGVCLALINASRKPAAGSNTINIEGSTVHGNVQAGNNTTHEKQ</sequence>
<name>A0ABU8R3Y2_9PSED</name>
<keyword evidence="1" id="KW-0812">Transmembrane</keyword>
<comment type="caution">
    <text evidence="2">The sequence shown here is derived from an EMBL/GenBank/DDBJ whole genome shotgun (WGS) entry which is preliminary data.</text>
</comment>
<evidence type="ECO:0000313" key="3">
    <source>
        <dbReference type="Proteomes" id="UP001377692"/>
    </source>
</evidence>
<evidence type="ECO:0000313" key="2">
    <source>
        <dbReference type="EMBL" id="MEJ5904565.1"/>
    </source>
</evidence>
<dbReference type="Proteomes" id="UP001377692">
    <property type="component" value="Unassembled WGS sequence"/>
</dbReference>
<dbReference type="EMBL" id="JBBHLD010000005">
    <property type="protein sequence ID" value="MEJ5904565.1"/>
    <property type="molecule type" value="Genomic_DNA"/>
</dbReference>
<gene>
    <name evidence="2" type="ORF">V7V80_07725</name>
</gene>